<evidence type="ECO:0000256" key="2">
    <source>
        <dbReference type="ARBA" id="ARBA00022801"/>
    </source>
</evidence>
<protein>
    <recommendedName>
        <fullName evidence="5">Calcineurin-like phosphoesterase domain-containing protein</fullName>
    </recommendedName>
</protein>
<dbReference type="Pfam" id="PF00149">
    <property type="entry name" value="Metallophos"/>
    <property type="match status" value="1"/>
</dbReference>
<evidence type="ECO:0000256" key="1">
    <source>
        <dbReference type="ARBA" id="ARBA00022723"/>
    </source>
</evidence>
<comment type="similarity">
    <text evidence="4">Belongs to the cyclic nucleotide phosphodiesterase class-III family.</text>
</comment>
<evidence type="ECO:0000313" key="7">
    <source>
        <dbReference type="Proteomes" id="UP000239434"/>
    </source>
</evidence>
<keyword evidence="1" id="KW-0479">Metal-binding</keyword>
<name>A0A2S9IQW4_9HYPH</name>
<sequence length="282" mass="31204">MTKIIVLSDLHLGAPGTVKFGLDTQERLAKAFDEINRLYADADLCVFAGDIADEADPEAYRLFEQMRTRLAMPQYVMLGNHDDRQVYLDNCTAPMLDANGFVQGSHEVGDMQVVMLDSSEPGHVEGILCPARLGWLAEQLAQANGKNQKVILIVHHNPQKLHMPVDRYSLAEPEKLMAVLKESGVPIPLIIAGHCHITTAGSWGGYPAVTISGNQHRVAPFFPGMTGQQACYEGSAQFGIVICDGDDCTVHFHGYVDRNIELPAAMFPWKKDQWQYIPAFLR</sequence>
<dbReference type="InterPro" id="IPR050884">
    <property type="entry name" value="CNP_phosphodiesterase-III"/>
</dbReference>
<proteinExistence type="inferred from homology"/>
<dbReference type="GO" id="GO:0046872">
    <property type="term" value="F:metal ion binding"/>
    <property type="evidence" value="ECO:0007669"/>
    <property type="project" value="UniProtKB-KW"/>
</dbReference>
<accession>A0A2S9IQW4</accession>
<dbReference type="InterPro" id="IPR029052">
    <property type="entry name" value="Metallo-depent_PP-like"/>
</dbReference>
<gene>
    <name evidence="6" type="ORF">C5748_14205</name>
</gene>
<dbReference type="PANTHER" id="PTHR42988">
    <property type="entry name" value="PHOSPHOHYDROLASE"/>
    <property type="match status" value="1"/>
</dbReference>
<dbReference type="Gene3D" id="3.60.21.10">
    <property type="match status" value="1"/>
</dbReference>
<organism evidence="6 7">
    <name type="scientific">Phyllobacterium phragmitis</name>
    <dbReference type="NCBI Taxonomy" id="2670329"/>
    <lineage>
        <taxon>Bacteria</taxon>
        <taxon>Pseudomonadati</taxon>
        <taxon>Pseudomonadota</taxon>
        <taxon>Alphaproteobacteria</taxon>
        <taxon>Hyphomicrobiales</taxon>
        <taxon>Phyllobacteriaceae</taxon>
        <taxon>Phyllobacterium</taxon>
    </lineage>
</organism>
<keyword evidence="3" id="KW-0408">Iron</keyword>
<evidence type="ECO:0000313" key="6">
    <source>
        <dbReference type="EMBL" id="PRD42917.1"/>
    </source>
</evidence>
<dbReference type="GO" id="GO:0016787">
    <property type="term" value="F:hydrolase activity"/>
    <property type="evidence" value="ECO:0007669"/>
    <property type="project" value="UniProtKB-KW"/>
</dbReference>
<keyword evidence="7" id="KW-1185">Reference proteome</keyword>
<dbReference type="EMBL" id="PVBR01000009">
    <property type="protein sequence ID" value="PRD42917.1"/>
    <property type="molecule type" value="Genomic_DNA"/>
</dbReference>
<dbReference type="RefSeq" id="WP_105742581.1">
    <property type="nucleotide sequence ID" value="NZ_PVBR01000009.1"/>
</dbReference>
<keyword evidence="2" id="KW-0378">Hydrolase</keyword>
<dbReference type="SUPFAM" id="SSF56300">
    <property type="entry name" value="Metallo-dependent phosphatases"/>
    <property type="match status" value="1"/>
</dbReference>
<comment type="caution">
    <text evidence="6">The sequence shown here is derived from an EMBL/GenBank/DDBJ whole genome shotgun (WGS) entry which is preliminary data.</text>
</comment>
<dbReference type="PANTHER" id="PTHR42988:SF2">
    <property type="entry name" value="CYCLIC NUCLEOTIDE PHOSPHODIESTERASE CBUA0032-RELATED"/>
    <property type="match status" value="1"/>
</dbReference>
<reference evidence="6 7" key="1">
    <citation type="submission" date="2018-02" db="EMBL/GenBank/DDBJ databases">
        <title>The draft genome of Phyllobacterium sp. 1N-3.</title>
        <authorList>
            <person name="Liu L."/>
            <person name="Li L."/>
            <person name="Zhang X."/>
            <person name="Wang T."/>
            <person name="Liang L."/>
        </authorList>
    </citation>
    <scope>NUCLEOTIDE SEQUENCE [LARGE SCALE GENOMIC DNA]</scope>
    <source>
        <strain evidence="6 7">1N-3</strain>
    </source>
</reference>
<evidence type="ECO:0000259" key="5">
    <source>
        <dbReference type="Pfam" id="PF00149"/>
    </source>
</evidence>
<dbReference type="InterPro" id="IPR004843">
    <property type="entry name" value="Calcineurin-like_PHP"/>
</dbReference>
<evidence type="ECO:0000256" key="3">
    <source>
        <dbReference type="ARBA" id="ARBA00023004"/>
    </source>
</evidence>
<evidence type="ECO:0000256" key="4">
    <source>
        <dbReference type="ARBA" id="ARBA00025742"/>
    </source>
</evidence>
<dbReference type="Proteomes" id="UP000239434">
    <property type="component" value="Unassembled WGS sequence"/>
</dbReference>
<feature type="domain" description="Calcineurin-like phosphoesterase" evidence="5">
    <location>
        <begin position="3"/>
        <end position="196"/>
    </location>
</feature>
<dbReference type="AlphaFoldDB" id="A0A2S9IQW4"/>